<organism evidence="1 2">
    <name type="scientific">Gallaecimonas pentaromativorans</name>
    <dbReference type="NCBI Taxonomy" id="584787"/>
    <lineage>
        <taxon>Bacteria</taxon>
        <taxon>Pseudomonadati</taxon>
        <taxon>Pseudomonadota</taxon>
        <taxon>Gammaproteobacteria</taxon>
        <taxon>Enterobacterales</taxon>
        <taxon>Gallaecimonadaceae</taxon>
        <taxon>Gallaecimonas</taxon>
    </lineage>
</organism>
<dbReference type="EMBL" id="RJUL01000004">
    <property type="protein sequence ID" value="ROQ27621.1"/>
    <property type="molecule type" value="Genomic_DNA"/>
</dbReference>
<name>A0A3N1PKA7_9GAMM</name>
<sequence>MVAAAGSSLLLGSQTQKEYLKWVNSLSAHPGISAKSLDFESSLFAPRAKTKLSVTDPVLKASLAERGLPDSLVLVHQFQVWPWQVASSTAIAWDKKSAPFKALFGSDIALKVEGHHWIWGTQSLKGRVGMASWQQDGELLNFYPLTFSASHSQQHWQQSFNWNGMEAKSPEGRLVLSGVKLKKEGQGDDGHFDGQLGAVTYTGEHFVGLSGMTFKGTDSDKLTKGRLQAEEAKFNREPFSHLDLALAMESVNNHALDKLLLSALGIGLTGDAEARSQFSVALGALLSGGGKLQLDDLSLDSVNGKLIGRGQLALKAGTVDSLESFLAASQGELKLVVPRHFGELASLDTDTLNVLAQRGWVREESGGLGLDFKVADKLLTLNQQPLMKAL</sequence>
<dbReference type="AlphaFoldDB" id="A0A3N1PKA7"/>
<reference evidence="1 2" key="1">
    <citation type="submission" date="2018-11" db="EMBL/GenBank/DDBJ databases">
        <title>Genomic Encyclopedia of Type Strains, Phase IV (KMG-IV): sequencing the most valuable type-strain genomes for metagenomic binning, comparative biology and taxonomic classification.</title>
        <authorList>
            <person name="Goeker M."/>
        </authorList>
    </citation>
    <scope>NUCLEOTIDE SEQUENCE [LARGE SCALE GENOMIC DNA]</scope>
    <source>
        <strain evidence="1 2">DSM 21945</strain>
    </source>
</reference>
<comment type="caution">
    <text evidence="1">The sequence shown here is derived from an EMBL/GenBank/DDBJ whole genome shotgun (WGS) entry which is preliminary data.</text>
</comment>
<evidence type="ECO:0000313" key="2">
    <source>
        <dbReference type="Proteomes" id="UP000268033"/>
    </source>
</evidence>
<keyword evidence="2" id="KW-1185">Reference proteome</keyword>
<dbReference type="Pfam" id="PF06097">
    <property type="entry name" value="DUF945"/>
    <property type="match status" value="1"/>
</dbReference>
<gene>
    <name evidence="1" type="ORF">EDC28_104274</name>
</gene>
<proteinExistence type="predicted"/>
<protein>
    <submittedName>
        <fullName evidence="1">Adhesin HecA-like repeat protein</fullName>
    </submittedName>
</protein>
<evidence type="ECO:0000313" key="1">
    <source>
        <dbReference type="EMBL" id="ROQ27621.1"/>
    </source>
</evidence>
<dbReference type="Proteomes" id="UP000268033">
    <property type="component" value="Unassembled WGS sequence"/>
</dbReference>
<dbReference type="STRING" id="584787.GCA_001247655_01139"/>
<accession>A0A3N1PKA7</accession>
<dbReference type="InterPro" id="IPR010352">
    <property type="entry name" value="DUF945"/>
</dbReference>